<feature type="signal peptide" evidence="1">
    <location>
        <begin position="1"/>
        <end position="24"/>
    </location>
</feature>
<dbReference type="Proteomes" id="UP000027186">
    <property type="component" value="Plasmid AbAZ39_p1"/>
</dbReference>
<evidence type="ECO:0000313" key="3">
    <source>
        <dbReference type="Proteomes" id="UP000027186"/>
    </source>
</evidence>
<dbReference type="EMBL" id="CP007794">
    <property type="protein sequence ID" value="AIB14745.1"/>
    <property type="molecule type" value="Genomic_DNA"/>
</dbReference>
<organism evidence="2 3">
    <name type="scientific">Azospirillum argentinense</name>
    <dbReference type="NCBI Taxonomy" id="2970906"/>
    <lineage>
        <taxon>Bacteria</taxon>
        <taxon>Pseudomonadati</taxon>
        <taxon>Pseudomonadota</taxon>
        <taxon>Alphaproteobacteria</taxon>
        <taxon>Rhodospirillales</taxon>
        <taxon>Azospirillaceae</taxon>
        <taxon>Azospirillum</taxon>
    </lineage>
</organism>
<keyword evidence="1" id="KW-0732">Signal</keyword>
<name>A0A060DPT6_9PROT</name>
<geneLocation type="plasmid" evidence="2 3">
    <name>AbAZ39_p1</name>
</geneLocation>
<protein>
    <submittedName>
        <fullName evidence="2">Uncharacterized protein</fullName>
    </submittedName>
</protein>
<accession>A0A060DPT6</accession>
<dbReference type="KEGG" id="abq:ABAZ39_22885"/>
<dbReference type="AlphaFoldDB" id="A0A060DPT6"/>
<keyword evidence="2" id="KW-0614">Plasmid</keyword>
<evidence type="ECO:0000313" key="2">
    <source>
        <dbReference type="EMBL" id="AIB14745.1"/>
    </source>
</evidence>
<gene>
    <name evidence="2" type="ORF">ABAZ39_22885</name>
</gene>
<proteinExistence type="predicted"/>
<feature type="chain" id="PRO_5001582849" evidence="1">
    <location>
        <begin position="25"/>
        <end position="139"/>
    </location>
</feature>
<evidence type="ECO:0000256" key="1">
    <source>
        <dbReference type="SAM" id="SignalP"/>
    </source>
</evidence>
<sequence length="139" mass="15149">MSVSRSALLAPFLVAQFATTPAYADDHISGYVAHQRWLQAADVAANEQVTHEICGWGFIDLRTPFLQSAIRQGVDALLWDELAQRFDGAIRERRRTEAILTAHGANAPAQRLSGLHATGGCSETVRERIRRLASAPSPG</sequence>
<reference evidence="2 3" key="1">
    <citation type="journal article" date="2014" name="Genome Announc.">
        <title>Complete Genome Sequence of the Model Rhizosphere Strain Azospirillum brasilense Az39, Successfully Applied in Agriculture.</title>
        <authorList>
            <person name="Rivera D."/>
            <person name="Revale S."/>
            <person name="Molina R."/>
            <person name="Gualpa J."/>
            <person name="Puente M."/>
            <person name="Maroniche G."/>
            <person name="Paris G."/>
            <person name="Baker D."/>
            <person name="Clavijo B."/>
            <person name="McLay K."/>
            <person name="Spaepen S."/>
            <person name="Perticari A."/>
            <person name="Vazquez M."/>
            <person name="Wisniewski-Dye F."/>
            <person name="Watkins C."/>
            <person name="Martinez-Abarca F."/>
            <person name="Vanderleyden J."/>
            <person name="Cassan F."/>
        </authorList>
    </citation>
    <scope>NUCLEOTIDE SEQUENCE [LARGE SCALE GENOMIC DNA]</scope>
    <source>
        <strain evidence="2 3">Az39</strain>
        <plasmid evidence="2">AbAZ39_p1</plasmid>
    </source>
</reference>
<dbReference type="RefSeq" id="WP_040135067.1">
    <property type="nucleotide sequence ID" value="NZ_CP007794.1"/>
</dbReference>